<dbReference type="CDD" id="cd05888">
    <property type="entry name" value="IgV_1_Nectin-4_like"/>
    <property type="match status" value="1"/>
</dbReference>
<dbReference type="Pfam" id="PF07686">
    <property type="entry name" value="V-set"/>
    <property type="match status" value="1"/>
</dbReference>
<evidence type="ECO:0000259" key="21">
    <source>
        <dbReference type="PROSITE" id="PS50835"/>
    </source>
</evidence>
<dbReference type="FunFam" id="2.60.40.10:FF:000560">
    <property type="entry name" value="Nectin cell adhesion molecule 4"/>
    <property type="match status" value="1"/>
</dbReference>
<dbReference type="FunFam" id="2.60.40.10:FF:001007">
    <property type="entry name" value="nectin-4 isoform X2"/>
    <property type="match status" value="1"/>
</dbReference>
<dbReference type="InterPro" id="IPR036179">
    <property type="entry name" value="Ig-like_dom_sf"/>
</dbReference>
<evidence type="ECO:0000256" key="8">
    <source>
        <dbReference type="ARBA" id="ARBA00022889"/>
    </source>
</evidence>
<dbReference type="GO" id="GO:0045953">
    <property type="term" value="P:negative regulation of natural killer cell mediated cytotoxicity"/>
    <property type="evidence" value="ECO:0007669"/>
    <property type="project" value="Ensembl"/>
</dbReference>
<evidence type="ECO:0000256" key="12">
    <source>
        <dbReference type="ARBA" id="ARBA00023157"/>
    </source>
</evidence>
<evidence type="ECO:0000256" key="2">
    <source>
        <dbReference type="ARBA" id="ARBA00004536"/>
    </source>
</evidence>
<comment type="similarity">
    <text evidence="3">Belongs to the nectin family.</text>
</comment>
<keyword evidence="13" id="KW-0325">Glycoprotein</keyword>
<reference evidence="23" key="1">
    <citation type="journal article" date="2007" name="Science">
        <title>Evolutionary and biomedical insights from the rhesus macaque genome.</title>
        <authorList>
            <person name="Gibbs R.A."/>
            <person name="Rogers J."/>
            <person name="Katze M.G."/>
            <person name="Bumgarner R."/>
            <person name="Weinstock G.M."/>
            <person name="Mardis E.R."/>
            <person name="Remington K.A."/>
            <person name="Strausberg R.L."/>
            <person name="Venter J.C."/>
            <person name="Wilson R.K."/>
            <person name="Batzer M.A."/>
            <person name="Bustamante C.D."/>
            <person name="Eichler E.E."/>
            <person name="Hahn M.W."/>
            <person name="Hardison R.C."/>
            <person name="Makova K.D."/>
            <person name="Miller W."/>
            <person name="Milosavljevic A."/>
            <person name="Palermo R.E."/>
            <person name="Siepel A."/>
            <person name="Sikela J.M."/>
            <person name="Attaway T."/>
            <person name="Bell S."/>
            <person name="Bernard K.E."/>
            <person name="Buhay C.J."/>
            <person name="Chandrabose M.N."/>
            <person name="Dao M."/>
            <person name="Davis C."/>
            <person name="Delehaunty K.D."/>
            <person name="Ding Y."/>
            <person name="Dinh H.H."/>
            <person name="Dugan-Rocha S."/>
            <person name="Fulton L.A."/>
            <person name="Gabisi R.A."/>
            <person name="Garner T.T."/>
            <person name="Godfrey J."/>
            <person name="Hawes A.C."/>
            <person name="Hernandez J."/>
            <person name="Hines S."/>
            <person name="Holder M."/>
            <person name="Hume J."/>
            <person name="Jhangiani S.N."/>
            <person name="Joshi V."/>
            <person name="Khan Z.M."/>
            <person name="Kirkness E.F."/>
            <person name="Cree A."/>
            <person name="Fowler R.G."/>
            <person name="Lee S."/>
            <person name="Lewis L.R."/>
            <person name="Li Z."/>
            <person name="Liu Y.-S."/>
            <person name="Moore S.M."/>
            <person name="Muzny D."/>
            <person name="Nazareth L.V."/>
            <person name="Ngo D.N."/>
            <person name="Okwuonu G.O."/>
            <person name="Pai G."/>
            <person name="Parker D."/>
            <person name="Paul H.A."/>
            <person name="Pfannkoch C."/>
            <person name="Pohl C.S."/>
            <person name="Rogers Y.-H.C."/>
            <person name="Ruiz S.J."/>
            <person name="Sabo A."/>
            <person name="Santibanez J."/>
            <person name="Schneider B.W."/>
            <person name="Smith S.M."/>
            <person name="Sodergren E."/>
            <person name="Svatek A.F."/>
            <person name="Utterback T.R."/>
            <person name="Vattathil S."/>
            <person name="Warren W."/>
            <person name="White C.S."/>
            <person name="Chinwalla A.T."/>
            <person name="Feng Y."/>
            <person name="Halpern A.L."/>
            <person name="Hillier L.W."/>
            <person name="Huang X."/>
            <person name="Minx P."/>
            <person name="Nelson J.O."/>
            <person name="Pepin K.H."/>
            <person name="Qin X."/>
            <person name="Sutton G.G."/>
            <person name="Venter E."/>
            <person name="Walenz B.P."/>
            <person name="Wallis J.W."/>
            <person name="Worley K.C."/>
            <person name="Yang S.-P."/>
            <person name="Jones S.M."/>
            <person name="Marra M.A."/>
            <person name="Rocchi M."/>
            <person name="Schein J.E."/>
            <person name="Baertsch R."/>
            <person name="Clarke L."/>
            <person name="Csuros M."/>
            <person name="Glasscock J."/>
            <person name="Harris R.A."/>
            <person name="Havlak P."/>
            <person name="Jackson A.R."/>
            <person name="Jiang H."/>
            <person name="Liu Y."/>
            <person name="Messina D.N."/>
            <person name="Shen Y."/>
            <person name="Song H.X.-Z."/>
            <person name="Wylie T."/>
            <person name="Zhang L."/>
            <person name="Birney E."/>
            <person name="Han K."/>
            <person name="Konkel M.K."/>
            <person name="Lee J."/>
            <person name="Smit A.F.A."/>
            <person name="Ullmer B."/>
            <person name="Wang H."/>
            <person name="Xing J."/>
            <person name="Burhans R."/>
            <person name="Cheng Z."/>
            <person name="Karro J.E."/>
            <person name="Ma J."/>
            <person name="Raney B."/>
            <person name="She X."/>
            <person name="Cox M.J."/>
            <person name="Demuth J.P."/>
            <person name="Dumas L.J."/>
            <person name="Han S.-G."/>
            <person name="Hopkins J."/>
            <person name="Karimpour-Fard A."/>
            <person name="Kim Y.H."/>
            <person name="Pollack J.R."/>
            <person name="Vinar T."/>
            <person name="Addo-Quaye C."/>
            <person name="Degenhardt J."/>
            <person name="Denby A."/>
            <person name="Hubisz M.J."/>
            <person name="Indap A."/>
            <person name="Kosiol C."/>
            <person name="Lahn B.T."/>
            <person name="Lawson H.A."/>
            <person name="Marklein A."/>
            <person name="Nielsen R."/>
            <person name="Vallender E.J."/>
            <person name="Clark A.G."/>
            <person name="Ferguson B."/>
            <person name="Hernandez R.D."/>
            <person name="Hirani K."/>
            <person name="Kehrer-Sawatzki H."/>
            <person name="Kolb J."/>
            <person name="Patil S."/>
            <person name="Pu L.-L."/>
            <person name="Ren Y."/>
            <person name="Smith D.G."/>
            <person name="Wheeler D.A."/>
            <person name="Schenck I."/>
            <person name="Ball E.V."/>
            <person name="Chen R."/>
            <person name="Cooper D.N."/>
            <person name="Giardine B."/>
            <person name="Hsu F."/>
            <person name="Kent W.J."/>
            <person name="Lesk A."/>
            <person name="Nelson D.L."/>
            <person name="O'brien W.E."/>
            <person name="Pruefer K."/>
            <person name="Stenson P.D."/>
            <person name="Wallace J.C."/>
            <person name="Ke H."/>
            <person name="Liu X.-M."/>
            <person name="Wang P."/>
            <person name="Xiang A.P."/>
            <person name="Yang F."/>
            <person name="Barber G.P."/>
            <person name="Haussler D."/>
            <person name="Karolchik D."/>
            <person name="Kern A.D."/>
            <person name="Kuhn R.M."/>
            <person name="Smith K.E."/>
            <person name="Zwieg A.S."/>
        </authorList>
    </citation>
    <scope>NUCLEOTIDE SEQUENCE [LARGE SCALE GENOMIC DNA]</scope>
    <source>
        <strain evidence="23">17573</strain>
    </source>
</reference>
<evidence type="ECO:0000256" key="20">
    <source>
        <dbReference type="SAM" id="Phobius"/>
    </source>
</evidence>
<dbReference type="InterPro" id="IPR051427">
    <property type="entry name" value="Nectin/Nectin-like"/>
</dbReference>
<dbReference type="InterPro" id="IPR003598">
    <property type="entry name" value="Ig_sub2"/>
</dbReference>
<evidence type="ECO:0000256" key="13">
    <source>
        <dbReference type="ARBA" id="ARBA00023180"/>
    </source>
</evidence>
<keyword evidence="14" id="KW-0393">Immunoglobulin domain</keyword>
<comment type="subcellular location">
    <subcellularLocation>
        <location evidence="2">Cell junction</location>
        <location evidence="2">Adherens junction</location>
    </subcellularLocation>
    <subcellularLocation>
        <location evidence="1">Cell membrane</location>
        <topology evidence="1">Single-pass type I membrane protein</topology>
    </subcellularLocation>
</comment>
<dbReference type="InterPro" id="IPR003599">
    <property type="entry name" value="Ig_sub"/>
</dbReference>
<dbReference type="GO" id="GO:0005912">
    <property type="term" value="C:adherens junction"/>
    <property type="evidence" value="ECO:0007669"/>
    <property type="project" value="UniProtKB-SubCell"/>
</dbReference>
<evidence type="ECO:0000256" key="7">
    <source>
        <dbReference type="ARBA" id="ARBA00022737"/>
    </source>
</evidence>
<dbReference type="FunCoup" id="A0A5F8AQ34">
    <property type="interactions" value="190"/>
</dbReference>
<feature type="transmembrane region" description="Helical" evidence="20">
    <location>
        <begin position="339"/>
        <end position="365"/>
    </location>
</feature>
<evidence type="ECO:0000256" key="6">
    <source>
        <dbReference type="ARBA" id="ARBA00022729"/>
    </source>
</evidence>
<evidence type="ECO:0000256" key="1">
    <source>
        <dbReference type="ARBA" id="ARBA00004251"/>
    </source>
</evidence>
<dbReference type="AlphaFoldDB" id="A0A5F8AQ34"/>
<dbReference type="Bgee" id="ENSMMUG00000064337">
    <property type="expression patterns" value="Expressed in olfactory segment of nasal mucosa and 6 other cell types or tissues"/>
</dbReference>
<dbReference type="PROSITE" id="PS50835">
    <property type="entry name" value="IG_LIKE"/>
    <property type="match status" value="3"/>
</dbReference>
<dbReference type="SMART" id="SM00409">
    <property type="entry name" value="IG"/>
    <property type="match status" value="2"/>
</dbReference>
<evidence type="ECO:0000256" key="15">
    <source>
        <dbReference type="ARBA" id="ARBA00069653"/>
    </source>
</evidence>
<dbReference type="Proteomes" id="UP000006718">
    <property type="component" value="Chromosome 1"/>
</dbReference>
<evidence type="ECO:0000256" key="3">
    <source>
        <dbReference type="ARBA" id="ARBA00007810"/>
    </source>
</evidence>
<evidence type="ECO:0000256" key="14">
    <source>
        <dbReference type="ARBA" id="ARBA00023319"/>
    </source>
</evidence>
<evidence type="ECO:0000313" key="23">
    <source>
        <dbReference type="Proteomes" id="UP000006718"/>
    </source>
</evidence>
<name>A0A5F8AQ34_MACMU</name>
<dbReference type="ExpressionAtlas" id="A0A5F8AQ34">
    <property type="expression patterns" value="baseline"/>
</dbReference>
<dbReference type="InterPro" id="IPR007110">
    <property type="entry name" value="Ig-like_dom"/>
</dbReference>
<dbReference type="InterPro" id="IPR013106">
    <property type="entry name" value="Ig_V-set"/>
</dbReference>
<dbReference type="GO" id="GO:0046718">
    <property type="term" value="P:symbiont entry into host cell"/>
    <property type="evidence" value="ECO:0007669"/>
    <property type="project" value="InterPro"/>
</dbReference>
<evidence type="ECO:0000256" key="9">
    <source>
        <dbReference type="ARBA" id="ARBA00022949"/>
    </source>
</evidence>
<evidence type="ECO:0000256" key="16">
    <source>
        <dbReference type="ARBA" id="ARBA00076359"/>
    </source>
</evidence>
<dbReference type="SMART" id="SM00408">
    <property type="entry name" value="IGc2"/>
    <property type="match status" value="2"/>
</dbReference>
<sequence length="514" mass="55219">MRSPSSGSTLNRGCPCLPPAGRCPAGELETSDVVTVVLGQDAKLPCFYRGDSGEQVGQVAWARADAGEGAQELALLHSKYGLHVSPAYEGRVEQPPPPRNPLDGSVLLRNAVQADEGEYECRVSTFPAGSFQARLRLRVLVPPLPSLNPGPALEEGQGLTLAASCTAEGSPAPSVTWDTEVKGTTSSRSFKHSRSAAVTSEFHLVPSRSMNGQPLTCVVSHPGLLQDQRITHILHVSFLAEASVRGLEDQNLWHVGREGAMLKCLSEGQPPPSYNWTRLDGPLPSGVRVDGDTLGFPPLTTEHSGIYVCHVSNEFSSRDSQVTVDVLDPQEDSGKQVDLVSASVVVVGVIAALLFCLLVVVVVLMSRYHRRKAQQMTQKYEEELTLTRENSIRRLHSHHTDPRSQVCAKAGCMHAGVWSHWGLLVPGPLCRPGAQLSAGSATDSQLGLARVELRGCSCFGSARAAPEGSLQHWPRAFSGKPPSVLLPGWVWGGSGEMRMFVSKRMDLLGWGTGE</sequence>
<reference evidence="22" key="4">
    <citation type="submission" date="2025-09" db="UniProtKB">
        <authorList>
            <consortium name="Ensembl"/>
        </authorList>
    </citation>
    <scope>IDENTIFICATION</scope>
    <source>
        <strain evidence="22">17573</strain>
    </source>
</reference>
<keyword evidence="4" id="KW-1003">Cell membrane</keyword>
<evidence type="ECO:0000256" key="19">
    <source>
        <dbReference type="SAM" id="MobiDB-lite"/>
    </source>
</evidence>
<accession>A0A5F8AQ34</accession>
<protein>
    <recommendedName>
        <fullName evidence="15">Nectin-4</fullName>
    </recommendedName>
    <alternativeName>
        <fullName evidence="16">Ig superfamily receptor LNIR</fullName>
    </alternativeName>
    <alternativeName>
        <fullName evidence="17">Nectin cell adhesion molecule 4</fullName>
    </alternativeName>
    <alternativeName>
        <fullName evidence="18">Poliovirus receptor-related protein 4</fullName>
    </alternativeName>
</protein>
<evidence type="ECO:0000256" key="4">
    <source>
        <dbReference type="ARBA" id="ARBA00022475"/>
    </source>
</evidence>
<reference evidence="22" key="3">
    <citation type="submission" date="2025-08" db="UniProtKB">
        <authorList>
            <consortium name="Ensembl"/>
        </authorList>
    </citation>
    <scope>IDENTIFICATION</scope>
    <source>
        <strain evidence="22">17573</strain>
    </source>
</reference>
<dbReference type="PANTHER" id="PTHR23277:SF11">
    <property type="entry name" value="NECTIN-4"/>
    <property type="match status" value="1"/>
</dbReference>
<dbReference type="VGNC" id="VGNC:106415">
    <property type="gene designation" value="NECTIN4"/>
</dbReference>
<evidence type="ECO:0000313" key="22">
    <source>
        <dbReference type="Ensembl" id="ENSMMUP00000079190.1"/>
    </source>
</evidence>
<feature type="domain" description="Ig-like" evidence="21">
    <location>
        <begin position="256"/>
        <end position="325"/>
    </location>
</feature>
<keyword evidence="11 20" id="KW-0472">Membrane</keyword>
<dbReference type="Pfam" id="PF13927">
    <property type="entry name" value="Ig_3"/>
    <property type="match status" value="1"/>
</dbReference>
<keyword evidence="7" id="KW-0677">Repeat</keyword>
<evidence type="ECO:0000256" key="18">
    <source>
        <dbReference type="ARBA" id="ARBA00083947"/>
    </source>
</evidence>
<dbReference type="CDD" id="cd07704">
    <property type="entry name" value="IgC1_2_Nectin-3-4_like"/>
    <property type="match status" value="1"/>
</dbReference>
<keyword evidence="5 20" id="KW-0812">Transmembrane</keyword>
<dbReference type="GeneTree" id="ENSGT00940000157535"/>
<keyword evidence="10 20" id="KW-1133">Transmembrane helix</keyword>
<evidence type="ECO:0000256" key="11">
    <source>
        <dbReference type="ARBA" id="ARBA00023136"/>
    </source>
</evidence>
<feature type="domain" description="Ig-like" evidence="21">
    <location>
        <begin position="142"/>
        <end position="231"/>
    </location>
</feature>
<dbReference type="GO" id="GO:0042802">
    <property type="term" value="F:identical protein binding"/>
    <property type="evidence" value="ECO:0007669"/>
    <property type="project" value="Ensembl"/>
</dbReference>
<dbReference type="GO" id="GO:0048018">
    <property type="term" value="F:receptor ligand activity"/>
    <property type="evidence" value="ECO:0007669"/>
    <property type="project" value="Ensembl"/>
</dbReference>
<gene>
    <name evidence="22 24" type="primary">NECTIN4</name>
</gene>
<dbReference type="SUPFAM" id="SSF48726">
    <property type="entry name" value="Immunoglobulin"/>
    <property type="match status" value="2"/>
</dbReference>
<dbReference type="VEuPathDB" id="HostDB:ENSMMUG00000064337"/>
<keyword evidence="23" id="KW-1185">Reference proteome</keyword>
<dbReference type="GO" id="GO:0007155">
    <property type="term" value="P:cell adhesion"/>
    <property type="evidence" value="ECO:0007669"/>
    <property type="project" value="UniProtKB-KW"/>
</dbReference>
<evidence type="ECO:0000313" key="24">
    <source>
        <dbReference type="VGNC" id="VGNC:106415"/>
    </source>
</evidence>
<organism evidence="22 23">
    <name type="scientific">Macaca mulatta</name>
    <name type="common">Rhesus macaque</name>
    <dbReference type="NCBI Taxonomy" id="9544"/>
    <lineage>
        <taxon>Eukaryota</taxon>
        <taxon>Metazoa</taxon>
        <taxon>Chordata</taxon>
        <taxon>Craniata</taxon>
        <taxon>Vertebrata</taxon>
        <taxon>Euteleostomi</taxon>
        <taxon>Mammalia</taxon>
        <taxon>Eutheria</taxon>
        <taxon>Euarchontoglires</taxon>
        <taxon>Primates</taxon>
        <taxon>Haplorrhini</taxon>
        <taxon>Catarrhini</taxon>
        <taxon>Cercopithecidae</taxon>
        <taxon>Cercopithecinae</taxon>
        <taxon>Macaca</taxon>
    </lineage>
</organism>
<dbReference type="InterPro" id="IPR013783">
    <property type="entry name" value="Ig-like_fold"/>
</dbReference>
<dbReference type="PANTHER" id="PTHR23277">
    <property type="entry name" value="NECTIN-RELATED"/>
    <property type="match status" value="1"/>
</dbReference>
<evidence type="ECO:0000256" key="10">
    <source>
        <dbReference type="ARBA" id="ARBA00022989"/>
    </source>
</evidence>
<dbReference type="GO" id="GO:0005886">
    <property type="term" value="C:plasma membrane"/>
    <property type="evidence" value="ECO:0007669"/>
    <property type="project" value="UniProtKB-SubCell"/>
</dbReference>
<keyword evidence="8" id="KW-0130">Cell adhesion</keyword>
<dbReference type="InParanoid" id="A0A5F8AQ34"/>
<keyword evidence="6" id="KW-0732">Signal</keyword>
<dbReference type="InterPro" id="IPR013162">
    <property type="entry name" value="CD80_C2-set"/>
</dbReference>
<dbReference type="FunFam" id="2.60.40.10:FF:000627">
    <property type="entry name" value="Nectin cell adhesion molecule 4"/>
    <property type="match status" value="1"/>
</dbReference>
<dbReference type="Pfam" id="PF08205">
    <property type="entry name" value="C2-set_2"/>
    <property type="match status" value="1"/>
</dbReference>
<feature type="region of interest" description="Disordered" evidence="19">
    <location>
        <begin position="169"/>
        <end position="189"/>
    </location>
</feature>
<keyword evidence="9" id="KW-0965">Cell junction</keyword>
<dbReference type="Gene3D" id="2.60.40.10">
    <property type="entry name" value="Immunoglobulins"/>
    <property type="match status" value="3"/>
</dbReference>
<feature type="domain" description="Ig-like" evidence="21">
    <location>
        <begin position="24"/>
        <end position="138"/>
    </location>
</feature>
<reference evidence="22" key="2">
    <citation type="submission" date="2019-01" db="EMBL/GenBank/DDBJ databases">
        <authorList>
            <person name="Graves T."/>
            <person name="Eichler E.E."/>
            <person name="Wilson R.K."/>
        </authorList>
    </citation>
    <scope>NUCLEOTIDE SEQUENCE [LARGE SCALE GENOMIC DNA]</scope>
    <source>
        <strain evidence="22">17573</strain>
    </source>
</reference>
<dbReference type="CDD" id="cd00096">
    <property type="entry name" value="Ig"/>
    <property type="match status" value="1"/>
</dbReference>
<proteinExistence type="inferred from homology"/>
<evidence type="ECO:0000256" key="5">
    <source>
        <dbReference type="ARBA" id="ARBA00022692"/>
    </source>
</evidence>
<evidence type="ECO:0000256" key="17">
    <source>
        <dbReference type="ARBA" id="ARBA00082569"/>
    </source>
</evidence>
<keyword evidence="12" id="KW-1015">Disulfide bond</keyword>
<dbReference type="InterPro" id="IPR033320">
    <property type="entry name" value="IgC1_2_Nectin-3-4-like"/>
</dbReference>
<dbReference type="Ensembl" id="ENSMMUT00000100218.1">
    <property type="protein sequence ID" value="ENSMMUP00000079190.1"/>
    <property type="gene ID" value="ENSMMUG00000064337.1"/>
</dbReference>
<dbReference type="STRING" id="9544.ENSMMUP00000079190"/>